<dbReference type="PANTHER" id="PTHR42673">
    <property type="entry name" value="MALEYLACETOACETATE ISOMERASE"/>
    <property type="match status" value="1"/>
</dbReference>
<gene>
    <name evidence="3" type="ORF">GCM10008101_23070</name>
</gene>
<evidence type="ECO:0000313" key="4">
    <source>
        <dbReference type="Proteomes" id="UP000643403"/>
    </source>
</evidence>
<dbReference type="RefSeq" id="WP_189450084.1">
    <property type="nucleotide sequence ID" value="NZ_BMXY01000003.1"/>
</dbReference>
<dbReference type="PROSITE" id="PS50404">
    <property type="entry name" value="GST_NTER"/>
    <property type="match status" value="1"/>
</dbReference>
<proteinExistence type="predicted"/>
<dbReference type="InterPro" id="IPR036282">
    <property type="entry name" value="Glutathione-S-Trfase_C_sf"/>
</dbReference>
<dbReference type="Pfam" id="PF13417">
    <property type="entry name" value="GST_N_3"/>
    <property type="match status" value="1"/>
</dbReference>
<dbReference type="SFLD" id="SFLDS00019">
    <property type="entry name" value="Glutathione_Transferase_(cytos"/>
    <property type="match status" value="1"/>
</dbReference>
<accession>A0ABQ3CAW2</accession>
<comment type="caution">
    <text evidence="3">The sequence shown here is derived from an EMBL/GenBank/DDBJ whole genome shotgun (WGS) entry which is preliminary data.</text>
</comment>
<keyword evidence="4" id="KW-1185">Reference proteome</keyword>
<sequence>MILIGLLDSPFTRRVAIALALRGIAFEHRAWSVGADFDRIREYSPLGRVPVLVFDDGEVLMESSSILDWIEHETDGDALLPAAGRERREAMRLMGLASGAADRGVAMVLERLFHAEDKRSNALLARSLTQIEGAMTALDAACAARDGQWLVTDAMTLADITVACYTTYLKDAVPLELSRWPALAAFVARCEALDVFRAHYAPFYLPQPKGAKDPA</sequence>
<evidence type="ECO:0000259" key="2">
    <source>
        <dbReference type="PROSITE" id="PS50405"/>
    </source>
</evidence>
<dbReference type="InterPro" id="IPR040079">
    <property type="entry name" value="Glutathione_S-Trfase"/>
</dbReference>
<dbReference type="InterPro" id="IPR010987">
    <property type="entry name" value="Glutathione-S-Trfase_C-like"/>
</dbReference>
<dbReference type="SUPFAM" id="SSF52833">
    <property type="entry name" value="Thioredoxin-like"/>
    <property type="match status" value="1"/>
</dbReference>
<evidence type="ECO:0000259" key="1">
    <source>
        <dbReference type="PROSITE" id="PS50404"/>
    </source>
</evidence>
<evidence type="ECO:0000313" key="3">
    <source>
        <dbReference type="EMBL" id="GGZ68157.1"/>
    </source>
</evidence>
<dbReference type="Pfam" id="PF00043">
    <property type="entry name" value="GST_C"/>
    <property type="match status" value="1"/>
</dbReference>
<feature type="domain" description="GST N-terminal" evidence="1">
    <location>
        <begin position="1"/>
        <end position="78"/>
    </location>
</feature>
<dbReference type="Gene3D" id="3.40.30.10">
    <property type="entry name" value="Glutaredoxin"/>
    <property type="match status" value="1"/>
</dbReference>
<dbReference type="InterPro" id="IPR004046">
    <property type="entry name" value="GST_C"/>
</dbReference>
<reference evidence="4" key="1">
    <citation type="journal article" date="2019" name="Int. J. Syst. Evol. Microbiol.">
        <title>The Global Catalogue of Microorganisms (GCM) 10K type strain sequencing project: providing services to taxonomists for standard genome sequencing and annotation.</title>
        <authorList>
            <consortium name="The Broad Institute Genomics Platform"/>
            <consortium name="The Broad Institute Genome Sequencing Center for Infectious Disease"/>
            <person name="Wu L."/>
            <person name="Ma J."/>
        </authorList>
    </citation>
    <scope>NUCLEOTIDE SEQUENCE [LARGE SCALE GENOMIC DNA]</scope>
    <source>
        <strain evidence="4">KCTC 22558</strain>
    </source>
</reference>
<dbReference type="InterPro" id="IPR004045">
    <property type="entry name" value="Glutathione_S-Trfase_N"/>
</dbReference>
<dbReference type="CDD" id="cd00570">
    <property type="entry name" value="GST_N_family"/>
    <property type="match status" value="1"/>
</dbReference>
<dbReference type="InterPro" id="IPR036249">
    <property type="entry name" value="Thioredoxin-like_sf"/>
</dbReference>
<protein>
    <submittedName>
        <fullName evidence="3">Glutathione S-transferase</fullName>
    </submittedName>
</protein>
<dbReference type="PANTHER" id="PTHR42673:SF21">
    <property type="entry name" value="GLUTATHIONE S-TRANSFERASE YFCF"/>
    <property type="match status" value="1"/>
</dbReference>
<organism evidence="3 4">
    <name type="scientific">Cognatilysobacter xinjiangensis</name>
    <dbReference type="NCBI Taxonomy" id="546892"/>
    <lineage>
        <taxon>Bacteria</taxon>
        <taxon>Pseudomonadati</taxon>
        <taxon>Pseudomonadota</taxon>
        <taxon>Gammaproteobacteria</taxon>
        <taxon>Lysobacterales</taxon>
        <taxon>Lysobacteraceae</taxon>
        <taxon>Cognatilysobacter</taxon>
    </lineage>
</organism>
<name>A0ABQ3CAW2_9GAMM</name>
<feature type="domain" description="GST C-terminal" evidence="2">
    <location>
        <begin position="86"/>
        <end position="215"/>
    </location>
</feature>
<dbReference type="PROSITE" id="PS50405">
    <property type="entry name" value="GST_CTER"/>
    <property type="match status" value="1"/>
</dbReference>
<dbReference type="EMBL" id="BMXY01000003">
    <property type="protein sequence ID" value="GGZ68157.1"/>
    <property type="molecule type" value="Genomic_DNA"/>
</dbReference>
<dbReference type="Proteomes" id="UP000643403">
    <property type="component" value="Unassembled WGS sequence"/>
</dbReference>
<dbReference type="SUPFAM" id="SSF47616">
    <property type="entry name" value="GST C-terminal domain-like"/>
    <property type="match status" value="1"/>
</dbReference>
<dbReference type="Gene3D" id="1.20.1050.10">
    <property type="match status" value="1"/>
</dbReference>